<comment type="caution">
    <text evidence="1">The sequence shown here is derived from an EMBL/GenBank/DDBJ whole genome shotgun (WGS) entry which is preliminary data.</text>
</comment>
<dbReference type="Proteomes" id="UP001153331">
    <property type="component" value="Unassembled WGS sequence"/>
</dbReference>
<keyword evidence="2" id="KW-1185">Reference proteome</keyword>
<evidence type="ECO:0000313" key="2">
    <source>
        <dbReference type="Proteomes" id="UP001153331"/>
    </source>
</evidence>
<sequence length="233" mass="24869">MAVKNTKSTQTQSNPWVETPLRESFALSEAAGWYGHPTSFPVPPCYRSDARVFVIGIGNYILRRLEELPAGSEPHIFASSGGNAGLAAVHSARALNLNCTVVVPTATSPLMVTKLRAAGAYDVISHGAAWRDADTYLREHVMPYYEGATIYCPPFNHPDIWTGNSTVMHEIASQMPEEEAPDVIICSVGGGGLINGICQAMDAINMTTPTILAVETAGAESLAASLAAKEDHR</sequence>
<dbReference type="EMBL" id="JAPHNI010000884">
    <property type="protein sequence ID" value="KAJ8107649.1"/>
    <property type="molecule type" value="Genomic_DNA"/>
</dbReference>
<proteinExistence type="predicted"/>
<organism evidence="1 2">
    <name type="scientific">Boeremia exigua</name>
    <dbReference type="NCBI Taxonomy" id="749465"/>
    <lineage>
        <taxon>Eukaryota</taxon>
        <taxon>Fungi</taxon>
        <taxon>Dikarya</taxon>
        <taxon>Ascomycota</taxon>
        <taxon>Pezizomycotina</taxon>
        <taxon>Dothideomycetes</taxon>
        <taxon>Pleosporomycetidae</taxon>
        <taxon>Pleosporales</taxon>
        <taxon>Pleosporineae</taxon>
        <taxon>Didymellaceae</taxon>
        <taxon>Boeremia</taxon>
    </lineage>
</organism>
<name>A0ACC2HXI4_9PLEO</name>
<accession>A0ACC2HXI4</accession>
<protein>
    <submittedName>
        <fullName evidence="1">Uncharacterized protein</fullName>
    </submittedName>
</protein>
<evidence type="ECO:0000313" key="1">
    <source>
        <dbReference type="EMBL" id="KAJ8107649.1"/>
    </source>
</evidence>
<reference evidence="1" key="1">
    <citation type="submission" date="2022-11" db="EMBL/GenBank/DDBJ databases">
        <title>Genome Sequence of Boeremia exigua.</title>
        <authorList>
            <person name="Buettner E."/>
        </authorList>
    </citation>
    <scope>NUCLEOTIDE SEQUENCE</scope>
    <source>
        <strain evidence="1">CU02</strain>
    </source>
</reference>
<gene>
    <name evidence="1" type="ORF">OPT61_g8718</name>
</gene>